<reference evidence="1 2" key="1">
    <citation type="journal article" date="2014" name="Genome Announc.">
        <title>Draft Genome Sequence of the Antitrypanosomally Active Sponge-Associated Bacterium Actinokineospora sp. Strain EG49.</title>
        <authorList>
            <person name="Harjes J."/>
            <person name="Ryu T."/>
            <person name="Abdelmohsen U.R."/>
            <person name="Moitinho-Silva L."/>
            <person name="Horn H."/>
            <person name="Ravasi T."/>
            <person name="Hentschel U."/>
        </authorList>
    </citation>
    <scope>NUCLEOTIDE SEQUENCE [LARGE SCALE GENOMIC DNA]</scope>
    <source>
        <strain evidence="1 2">EG49</strain>
    </source>
</reference>
<evidence type="ECO:0000313" key="1">
    <source>
        <dbReference type="EMBL" id="EWC63006.1"/>
    </source>
</evidence>
<dbReference type="PANTHER" id="PTHR38479:SF2">
    <property type="entry name" value="WINGED HELIX DNA-BINDING DOMAIN-CONTAINING PROTEIN"/>
    <property type="match status" value="1"/>
</dbReference>
<dbReference type="STRING" id="909613.UO65_1716"/>
<comment type="caution">
    <text evidence="1">The sequence shown here is derived from an EMBL/GenBank/DDBJ whole genome shotgun (WGS) entry which is preliminary data.</text>
</comment>
<gene>
    <name evidence="1" type="ORF">UO65_1716</name>
</gene>
<accession>W7J210</accession>
<organism evidence="1 2">
    <name type="scientific">Actinokineospora spheciospongiae</name>
    <dbReference type="NCBI Taxonomy" id="909613"/>
    <lineage>
        <taxon>Bacteria</taxon>
        <taxon>Bacillati</taxon>
        <taxon>Actinomycetota</taxon>
        <taxon>Actinomycetes</taxon>
        <taxon>Pseudonocardiales</taxon>
        <taxon>Pseudonocardiaceae</taxon>
        <taxon>Actinokineospora</taxon>
    </lineage>
</organism>
<proteinExistence type="predicted"/>
<dbReference type="InterPro" id="IPR009351">
    <property type="entry name" value="AlkZ-like"/>
</dbReference>
<keyword evidence="2" id="KW-1185">Reference proteome</keyword>
<name>W7J210_9PSEU</name>
<sequence>MALTPRRLNRSTLARQMLLTRESLDPAEAVRRLVGLQSQQPGSPYLALWNRLEGVTAEQVDAAYRDFDLVKCTLLRGTLHTVHRADHPPLRAAVQPTLRAHLGDDRFAAEPDEAGPLAAALAGRAAEPATKAELESWLTEQGWPGTWWGMRFYAPLWHAPTGAAWSFGDRPSFVAAPAPDLSEEAVAAGLAELVRRYLAAYGPATVADVAQFAGVRRGRVRAVLGSLDLVEHPAQTGPPLLDVPDAPLPDEDVPAPPRLLPMWDNVLLAHHDRTRLIPAEHRGHLTRVNGDFLPALLVDGRVAGVWRPADPGVEVTAFEALPGPVWEQLEDEAVSLTGFLGDRPSPIHTRHLAWWKSLPGGETRVLGA</sequence>
<dbReference type="AlphaFoldDB" id="W7J210"/>
<protein>
    <recommendedName>
        <fullName evidence="3">Winged helix DNA-binding domain-containing protein</fullName>
    </recommendedName>
</protein>
<evidence type="ECO:0000313" key="2">
    <source>
        <dbReference type="Proteomes" id="UP000019277"/>
    </source>
</evidence>
<dbReference type="OrthoDB" id="9148135at2"/>
<dbReference type="PANTHER" id="PTHR38479">
    <property type="entry name" value="LMO0824 PROTEIN"/>
    <property type="match status" value="1"/>
</dbReference>
<dbReference type="PATRIC" id="fig|909613.9.peg.1728"/>
<dbReference type="Proteomes" id="UP000019277">
    <property type="component" value="Unassembled WGS sequence"/>
</dbReference>
<dbReference type="Pfam" id="PF06224">
    <property type="entry name" value="AlkZ-like"/>
    <property type="match status" value="1"/>
</dbReference>
<evidence type="ECO:0008006" key="3">
    <source>
        <dbReference type="Google" id="ProtNLM"/>
    </source>
</evidence>
<dbReference type="eggNOG" id="COG3214">
    <property type="taxonomic scope" value="Bacteria"/>
</dbReference>
<dbReference type="EMBL" id="AYXG01000060">
    <property type="protein sequence ID" value="EWC63006.1"/>
    <property type="molecule type" value="Genomic_DNA"/>
</dbReference>
<dbReference type="RefSeq" id="WP_035280286.1">
    <property type="nucleotide sequence ID" value="NZ_AYXG01000060.1"/>
</dbReference>